<dbReference type="Proteomes" id="UP001358586">
    <property type="component" value="Chromosome 3"/>
</dbReference>
<accession>A0ABR0QKL7</accession>
<organism evidence="2 3">
    <name type="scientific">Gossypium arboreum</name>
    <name type="common">Tree cotton</name>
    <name type="synonym">Gossypium nanking</name>
    <dbReference type="NCBI Taxonomy" id="29729"/>
    <lineage>
        <taxon>Eukaryota</taxon>
        <taxon>Viridiplantae</taxon>
        <taxon>Streptophyta</taxon>
        <taxon>Embryophyta</taxon>
        <taxon>Tracheophyta</taxon>
        <taxon>Spermatophyta</taxon>
        <taxon>Magnoliopsida</taxon>
        <taxon>eudicotyledons</taxon>
        <taxon>Gunneridae</taxon>
        <taxon>Pentapetalae</taxon>
        <taxon>rosids</taxon>
        <taxon>malvids</taxon>
        <taxon>Malvales</taxon>
        <taxon>Malvaceae</taxon>
        <taxon>Malvoideae</taxon>
        <taxon>Gossypium</taxon>
    </lineage>
</organism>
<reference evidence="2 3" key="1">
    <citation type="submission" date="2023-03" db="EMBL/GenBank/DDBJ databases">
        <title>WGS of Gossypium arboreum.</title>
        <authorList>
            <person name="Yu D."/>
        </authorList>
    </citation>
    <scope>NUCLEOTIDE SEQUENCE [LARGE SCALE GENOMIC DNA]</scope>
    <source>
        <tissue evidence="2">Leaf</tissue>
    </source>
</reference>
<evidence type="ECO:0000313" key="3">
    <source>
        <dbReference type="Proteomes" id="UP001358586"/>
    </source>
</evidence>
<dbReference type="InterPro" id="IPR040256">
    <property type="entry name" value="At4g02000-like"/>
</dbReference>
<gene>
    <name evidence="2" type="ORF">PVK06_008687</name>
</gene>
<dbReference type="EMBL" id="JARKNE010000003">
    <property type="protein sequence ID" value="KAK5839844.1"/>
    <property type="molecule type" value="Genomic_DNA"/>
</dbReference>
<dbReference type="InterPro" id="IPR025558">
    <property type="entry name" value="DUF4283"/>
</dbReference>
<keyword evidence="3" id="KW-1185">Reference proteome</keyword>
<comment type="caution">
    <text evidence="2">The sequence shown here is derived from an EMBL/GenBank/DDBJ whole genome shotgun (WGS) entry which is preliminary data.</text>
</comment>
<sequence>MTDIENGYFLVKFQNKLDCERALSDGPWTIFGQYLIVQPWSMAFDPSQAYPIVLMAWVRFLGLLGYLYKHKILADIGETVGKVVKLDMNIVSRARGRFTRMAVYVNLEKPLVSKILINGRSQKVEYESLPTICFHCRRGHFDFSSPRYVRSQVQGPVVQQSFAVPGSSSQTPATTTMQNGSDVEMTLQIESGSSTCFSVLTSDEREREEVAVEVGILDSGKHSAVVFTENKNDNNKSIFPSSKNALTLNQGVVTGFGLLRTFFHLTERWYLFQIRSSLSK</sequence>
<dbReference type="PANTHER" id="PTHR31286">
    <property type="entry name" value="GLYCINE-RICH CELL WALL STRUCTURAL PROTEIN 1.8-LIKE"/>
    <property type="match status" value="1"/>
</dbReference>
<feature type="domain" description="DUF4283" evidence="1">
    <location>
        <begin position="3"/>
        <end position="48"/>
    </location>
</feature>
<dbReference type="PANTHER" id="PTHR31286:SF173">
    <property type="entry name" value="DUF4283 DOMAIN-CONTAINING PROTEIN"/>
    <property type="match status" value="1"/>
</dbReference>
<dbReference type="Pfam" id="PF14111">
    <property type="entry name" value="DUF4283"/>
    <property type="match status" value="1"/>
</dbReference>
<protein>
    <recommendedName>
        <fullName evidence="1">DUF4283 domain-containing protein</fullName>
    </recommendedName>
</protein>
<evidence type="ECO:0000313" key="2">
    <source>
        <dbReference type="EMBL" id="KAK5839844.1"/>
    </source>
</evidence>
<name>A0ABR0QKL7_GOSAR</name>
<evidence type="ECO:0000259" key="1">
    <source>
        <dbReference type="Pfam" id="PF14111"/>
    </source>
</evidence>
<proteinExistence type="predicted"/>